<dbReference type="EMBL" id="JABEZX010000009">
    <property type="protein sequence ID" value="MBA0567245.1"/>
    <property type="molecule type" value="Genomic_DNA"/>
</dbReference>
<organism evidence="1 2">
    <name type="scientific">Gossypium lobatum</name>
    <dbReference type="NCBI Taxonomy" id="34289"/>
    <lineage>
        <taxon>Eukaryota</taxon>
        <taxon>Viridiplantae</taxon>
        <taxon>Streptophyta</taxon>
        <taxon>Embryophyta</taxon>
        <taxon>Tracheophyta</taxon>
        <taxon>Spermatophyta</taxon>
        <taxon>Magnoliopsida</taxon>
        <taxon>eudicotyledons</taxon>
        <taxon>Gunneridae</taxon>
        <taxon>Pentapetalae</taxon>
        <taxon>rosids</taxon>
        <taxon>malvids</taxon>
        <taxon>Malvales</taxon>
        <taxon>Malvaceae</taxon>
        <taxon>Malvoideae</taxon>
        <taxon>Gossypium</taxon>
    </lineage>
</organism>
<comment type="caution">
    <text evidence="1">The sequence shown here is derived from an EMBL/GenBank/DDBJ whole genome shotgun (WGS) entry which is preliminary data.</text>
</comment>
<sequence length="78" mass="8715">MRALDMKAVVDFFATLWNSWNNRNKFIFRGQDEDAITLWARAKTRDLNCGCSRVFGRIAFIGVADITDAITVSASIAA</sequence>
<reference evidence="1 2" key="1">
    <citation type="journal article" date="2019" name="Genome Biol. Evol.">
        <title>Insights into the evolution of the New World diploid cottons (Gossypium, subgenus Houzingenia) based on genome sequencing.</title>
        <authorList>
            <person name="Grover C.E."/>
            <person name="Arick M.A. 2nd"/>
            <person name="Thrash A."/>
            <person name="Conover J.L."/>
            <person name="Sanders W.S."/>
            <person name="Peterson D.G."/>
            <person name="Frelichowski J.E."/>
            <person name="Scheffler J.A."/>
            <person name="Scheffler B.E."/>
            <person name="Wendel J.F."/>
        </authorList>
    </citation>
    <scope>NUCLEOTIDE SEQUENCE [LARGE SCALE GENOMIC DNA]</scope>
    <source>
        <strain evidence="1">157</strain>
        <tissue evidence="1">Leaf</tissue>
    </source>
</reference>
<accession>A0A7J8MR92</accession>
<name>A0A7J8MR92_9ROSI</name>
<keyword evidence="2" id="KW-1185">Reference proteome</keyword>
<evidence type="ECO:0000313" key="2">
    <source>
        <dbReference type="Proteomes" id="UP000593572"/>
    </source>
</evidence>
<evidence type="ECO:0000313" key="1">
    <source>
        <dbReference type="EMBL" id="MBA0567245.1"/>
    </source>
</evidence>
<dbReference type="AlphaFoldDB" id="A0A7J8MR92"/>
<gene>
    <name evidence="1" type="ORF">Golob_011996</name>
</gene>
<dbReference type="Proteomes" id="UP000593572">
    <property type="component" value="Unassembled WGS sequence"/>
</dbReference>
<proteinExistence type="predicted"/>
<protein>
    <submittedName>
        <fullName evidence="1">Uncharacterized protein</fullName>
    </submittedName>
</protein>
<feature type="non-terminal residue" evidence="1">
    <location>
        <position position="78"/>
    </location>
</feature>